<feature type="domain" description="Peptidase M16 N-terminal" evidence="2">
    <location>
        <begin position="75"/>
        <end position="182"/>
    </location>
</feature>
<accession>A0A1K2INX1</accession>
<feature type="domain" description="Peptidase M16 C-terminal" evidence="3">
    <location>
        <begin position="199"/>
        <end position="376"/>
    </location>
</feature>
<dbReference type="SUPFAM" id="SSF63411">
    <property type="entry name" value="LuxS/MPP-like metallohydrolase"/>
    <property type="match status" value="2"/>
</dbReference>
<dbReference type="InterPro" id="IPR011765">
    <property type="entry name" value="Pept_M16_N"/>
</dbReference>
<proteinExistence type="predicted"/>
<name>A0A1K2INX1_9FLAO</name>
<evidence type="ECO:0000313" key="4">
    <source>
        <dbReference type="EMBL" id="SFZ94137.1"/>
    </source>
</evidence>
<dbReference type="Pfam" id="PF05193">
    <property type="entry name" value="Peptidase_M16_C"/>
    <property type="match status" value="1"/>
</dbReference>
<dbReference type="Gene3D" id="3.30.830.10">
    <property type="entry name" value="Metalloenzyme, LuxS/M16 peptidase-like"/>
    <property type="match status" value="2"/>
</dbReference>
<evidence type="ECO:0000256" key="1">
    <source>
        <dbReference type="SAM" id="SignalP"/>
    </source>
</evidence>
<dbReference type="GO" id="GO:0046872">
    <property type="term" value="F:metal ion binding"/>
    <property type="evidence" value="ECO:0007669"/>
    <property type="project" value="InterPro"/>
</dbReference>
<dbReference type="STRING" id="1612149.SAMN05216324_10680"/>
<gene>
    <name evidence="4" type="ORF">SAMN05216324_10680</name>
</gene>
<organism evidence="4 5">
    <name type="scientific">Chryseobacterium limigenitum</name>
    <dbReference type="NCBI Taxonomy" id="1612149"/>
    <lineage>
        <taxon>Bacteria</taxon>
        <taxon>Pseudomonadati</taxon>
        <taxon>Bacteroidota</taxon>
        <taxon>Flavobacteriia</taxon>
        <taxon>Flavobacteriales</taxon>
        <taxon>Weeksellaceae</taxon>
        <taxon>Chryseobacterium group</taxon>
        <taxon>Chryseobacterium</taxon>
    </lineage>
</organism>
<dbReference type="InterPro" id="IPR011249">
    <property type="entry name" value="Metalloenz_LuxS/M16"/>
</dbReference>
<dbReference type="EMBL" id="FPKW01000006">
    <property type="protein sequence ID" value="SFZ94137.1"/>
    <property type="molecule type" value="Genomic_DNA"/>
</dbReference>
<protein>
    <submittedName>
        <fullName evidence="4">Predicted Zn-dependent peptidase</fullName>
    </submittedName>
</protein>
<evidence type="ECO:0000313" key="5">
    <source>
        <dbReference type="Proteomes" id="UP000182034"/>
    </source>
</evidence>
<dbReference type="PANTHER" id="PTHR11851:SF224">
    <property type="entry name" value="PROCESSING PROTEASE"/>
    <property type="match status" value="1"/>
</dbReference>
<feature type="signal peptide" evidence="1">
    <location>
        <begin position="1"/>
        <end position="22"/>
    </location>
</feature>
<dbReference type="InterPro" id="IPR007863">
    <property type="entry name" value="Peptidase_M16_C"/>
</dbReference>
<dbReference type="OrthoDB" id="9811314at2"/>
<evidence type="ECO:0000259" key="3">
    <source>
        <dbReference type="Pfam" id="PF05193"/>
    </source>
</evidence>
<dbReference type="Proteomes" id="UP000182034">
    <property type="component" value="Unassembled WGS sequence"/>
</dbReference>
<feature type="chain" id="PRO_5012453533" evidence="1">
    <location>
        <begin position="23"/>
        <end position="677"/>
    </location>
</feature>
<keyword evidence="5" id="KW-1185">Reference proteome</keyword>
<keyword evidence="1" id="KW-0732">Signal</keyword>
<reference evidence="5" key="1">
    <citation type="submission" date="2016-10" db="EMBL/GenBank/DDBJ databases">
        <authorList>
            <person name="Varghese N."/>
            <person name="Submissions S."/>
        </authorList>
    </citation>
    <scope>NUCLEOTIDE SEQUENCE [LARGE SCALE GENOMIC DNA]</scope>
    <source>
        <strain evidence="5">SUR2</strain>
    </source>
</reference>
<dbReference type="AlphaFoldDB" id="A0A1K2INX1"/>
<dbReference type="PANTHER" id="PTHR11851">
    <property type="entry name" value="METALLOPROTEASE"/>
    <property type="match status" value="1"/>
</dbReference>
<dbReference type="InterPro" id="IPR050361">
    <property type="entry name" value="MPP/UQCRC_Complex"/>
</dbReference>
<sequence>MKKQLTYIAVAFLFTGMLSAQKIDINAMPKPGPTPAINIAKPKTFQLSNGLTVMVVENNKLPRVNVNLSMDRPPYYEGNVTGVSQIMAEQLENGTTNLSKDEFNKKVDFLGANLNFSSGGAFANTLSKYFPEVLGLMADAIVNPKFSAEEIQNSKERAIEGLKSDEKNASSIAERVSRALMYGKNTSRGEFETVESISKIQLADVQNVYKKYYAPDNAYLVIVGDVKFDQVKPLIEKAFGGWKKANTPIGTLEPASNVAKTEINVVDVPSAVQSVVSVNNLNTLKMKDPNYFPATMANYILGGGGEARLFMNLREKNGFTYGAYSSMTASKFSPEFSAEASVRNEVTDKAVKEFMNELNAISTVKPEELENAKAKLKGSFILSLEKPETIARFALNQKVQDLPSDFYTNYLKSIDKVTAADITNAVKATILPNQSRIFIAGKASDISEGLEKLGYPVKYFDKDANPVAKPAAQKVDASVTIGSVADKYINAIGGLAAVQKITSISSDATTKVQGMDMSMKMIQGKNGKMAMNVSMMGNTVQKIVFDGKDGYMEAQGKKMPLNDKQKADMSKDVELFPELTFAKSPEYKLAGIEKYNNEDSYVVKGAKETYYYSVKTGLKTGEVKAGEGGSIPTSYADYKDVSGVKLPFTITQNMGGMDINLTVQSYLINQAKDSDFK</sequence>
<dbReference type="RefSeq" id="WP_072409577.1">
    <property type="nucleotide sequence ID" value="NZ_FPKW01000006.1"/>
</dbReference>
<dbReference type="Pfam" id="PF00675">
    <property type="entry name" value="Peptidase_M16"/>
    <property type="match status" value="1"/>
</dbReference>
<evidence type="ECO:0000259" key="2">
    <source>
        <dbReference type="Pfam" id="PF00675"/>
    </source>
</evidence>